<keyword evidence="4 8" id="KW-0285">Flavoprotein</keyword>
<dbReference type="InterPro" id="IPR006050">
    <property type="entry name" value="DNA_photolyase_N"/>
</dbReference>
<dbReference type="Pfam" id="PF00875">
    <property type="entry name" value="DNA_photolyase"/>
    <property type="match status" value="1"/>
</dbReference>
<accession>A0A2W5RS87</accession>
<feature type="binding site" evidence="8">
    <location>
        <begin position="298"/>
        <end position="305"/>
    </location>
    <ligand>
        <name>FAD</name>
        <dbReference type="ChEBI" id="CHEBI:57692"/>
    </ligand>
</feature>
<evidence type="ECO:0000256" key="4">
    <source>
        <dbReference type="ARBA" id="ARBA00022630"/>
    </source>
</evidence>
<proteinExistence type="inferred from homology"/>
<evidence type="ECO:0000256" key="10">
    <source>
        <dbReference type="RuleBase" id="RU004182"/>
    </source>
</evidence>
<dbReference type="GO" id="GO:0003677">
    <property type="term" value="F:DNA binding"/>
    <property type="evidence" value="ECO:0007669"/>
    <property type="project" value="TreeGrafter"/>
</dbReference>
<dbReference type="PANTHER" id="PTHR11455">
    <property type="entry name" value="CRYPTOCHROME"/>
    <property type="match status" value="1"/>
</dbReference>
<comment type="catalytic activity">
    <reaction evidence="7">
        <text>cyclobutadipyrimidine (in DNA) = 2 pyrimidine residues (in DNA).</text>
        <dbReference type="EC" id="4.1.99.3"/>
    </reaction>
</comment>
<evidence type="ECO:0000256" key="6">
    <source>
        <dbReference type="ARBA" id="ARBA00022991"/>
    </source>
</evidence>
<protein>
    <recommendedName>
        <fullName evidence="3">Deoxyribodipyrimidine photo-lyase</fullName>
        <ecNumber evidence="2">4.1.99.3</ecNumber>
    </recommendedName>
</protein>
<feature type="site" description="Electron transfer via tryptophanyl radical" evidence="9">
    <location>
        <position position="386"/>
    </location>
</feature>
<feature type="site" description="Electron transfer via tryptophanyl radical" evidence="9">
    <location>
        <position position="330"/>
    </location>
</feature>
<dbReference type="EC" id="4.1.99.3" evidence="2"/>
<evidence type="ECO:0000256" key="2">
    <source>
        <dbReference type="ARBA" id="ARBA00013149"/>
    </source>
</evidence>
<dbReference type="SUPFAM" id="SSF48173">
    <property type="entry name" value="Cryptochrome/photolyase FAD-binding domain"/>
    <property type="match status" value="1"/>
</dbReference>
<dbReference type="Pfam" id="PF03441">
    <property type="entry name" value="FAD_binding_7"/>
    <property type="match status" value="1"/>
</dbReference>
<dbReference type="InterPro" id="IPR014729">
    <property type="entry name" value="Rossmann-like_a/b/a_fold"/>
</dbReference>
<dbReference type="PROSITE" id="PS00691">
    <property type="entry name" value="DNA_PHOTOLYASES_1_2"/>
    <property type="match status" value="1"/>
</dbReference>
<dbReference type="Gene3D" id="3.40.50.620">
    <property type="entry name" value="HUPs"/>
    <property type="match status" value="1"/>
</dbReference>
<evidence type="ECO:0000256" key="7">
    <source>
        <dbReference type="ARBA" id="ARBA00033999"/>
    </source>
</evidence>
<evidence type="ECO:0000256" key="8">
    <source>
        <dbReference type="PIRSR" id="PIRSR602081-1"/>
    </source>
</evidence>
<feature type="site" description="Electron transfer via tryptophanyl radical" evidence="9">
    <location>
        <position position="409"/>
    </location>
</feature>
<dbReference type="PRINTS" id="PR00147">
    <property type="entry name" value="DNAPHOTLYASE"/>
</dbReference>
<feature type="binding site" evidence="8">
    <location>
        <position position="295"/>
    </location>
    <ligand>
        <name>FAD</name>
        <dbReference type="ChEBI" id="CHEBI:57692"/>
    </ligand>
</feature>
<keyword evidence="6 10" id="KW-0157">Chromophore</keyword>
<evidence type="ECO:0000313" key="13">
    <source>
        <dbReference type="Proteomes" id="UP000249135"/>
    </source>
</evidence>
<gene>
    <name evidence="12" type="ORF">DI563_14665</name>
</gene>
<dbReference type="PROSITE" id="PS51645">
    <property type="entry name" value="PHR_CRY_ALPHA_BETA"/>
    <property type="match status" value="1"/>
</dbReference>
<evidence type="ECO:0000256" key="1">
    <source>
        <dbReference type="ARBA" id="ARBA00001932"/>
    </source>
</evidence>
<dbReference type="InterPro" id="IPR036134">
    <property type="entry name" value="Crypto/Photolyase_FAD-like_sf"/>
</dbReference>
<evidence type="ECO:0000256" key="9">
    <source>
        <dbReference type="PIRSR" id="PIRSR602081-2"/>
    </source>
</evidence>
<feature type="binding site" evidence="8">
    <location>
        <position position="248"/>
    </location>
    <ligand>
        <name>FAD</name>
        <dbReference type="ChEBI" id="CHEBI:57692"/>
    </ligand>
</feature>
<dbReference type="PROSITE" id="PS00394">
    <property type="entry name" value="DNA_PHOTOLYASES_1_1"/>
    <property type="match status" value="1"/>
</dbReference>
<comment type="caution">
    <text evidence="12">The sequence shown here is derived from an EMBL/GenBank/DDBJ whole genome shotgun (WGS) entry which is preliminary data.</text>
</comment>
<dbReference type="InterPro" id="IPR002081">
    <property type="entry name" value="Cryptochrome/DNA_photolyase_1"/>
</dbReference>
<evidence type="ECO:0000256" key="5">
    <source>
        <dbReference type="ARBA" id="ARBA00022827"/>
    </source>
</evidence>
<keyword evidence="5 8" id="KW-0274">FAD</keyword>
<dbReference type="GO" id="GO:0003904">
    <property type="term" value="F:deoxyribodipyrimidine photo-lyase activity"/>
    <property type="evidence" value="ECO:0007669"/>
    <property type="project" value="UniProtKB-EC"/>
</dbReference>
<evidence type="ECO:0000259" key="11">
    <source>
        <dbReference type="PROSITE" id="PS51645"/>
    </source>
</evidence>
<dbReference type="GO" id="GO:0071949">
    <property type="term" value="F:FAD binding"/>
    <property type="evidence" value="ECO:0007669"/>
    <property type="project" value="TreeGrafter"/>
</dbReference>
<dbReference type="EMBL" id="QFPP01000180">
    <property type="protein sequence ID" value="PZQ73517.1"/>
    <property type="molecule type" value="Genomic_DNA"/>
</dbReference>
<dbReference type="InterPro" id="IPR005101">
    <property type="entry name" value="Cryptochr/Photolyase_FAD-bd"/>
</dbReference>
<dbReference type="GO" id="GO:0000719">
    <property type="term" value="P:photoreactive repair"/>
    <property type="evidence" value="ECO:0007669"/>
    <property type="project" value="UniProtKB-ARBA"/>
</dbReference>
<evidence type="ECO:0000256" key="3">
    <source>
        <dbReference type="ARBA" id="ARBA00014046"/>
    </source>
</evidence>
<reference evidence="12 13" key="1">
    <citation type="submission" date="2017-08" db="EMBL/GenBank/DDBJ databases">
        <title>Infants hospitalized years apart are colonized by the same room-sourced microbial strains.</title>
        <authorList>
            <person name="Brooks B."/>
            <person name="Olm M.R."/>
            <person name="Firek B.A."/>
            <person name="Baker R."/>
            <person name="Thomas B.C."/>
            <person name="Morowitz M.J."/>
            <person name="Banfield J.F."/>
        </authorList>
    </citation>
    <scope>NUCLEOTIDE SEQUENCE [LARGE SCALE GENOMIC DNA]</scope>
    <source>
        <strain evidence="12">S2_005_003_R2_41</strain>
    </source>
</reference>
<comment type="cofactor">
    <cofactor evidence="1">
        <name>(6R)-5,10-methylene-5,6,7,8-tetrahydrofolate</name>
        <dbReference type="ChEBI" id="CHEBI:15636"/>
    </cofactor>
</comment>
<dbReference type="GO" id="GO:0009416">
    <property type="term" value="P:response to light stimulus"/>
    <property type="evidence" value="ECO:0007669"/>
    <property type="project" value="TreeGrafter"/>
</dbReference>
<dbReference type="PANTHER" id="PTHR11455:SF9">
    <property type="entry name" value="CRYPTOCHROME CIRCADIAN CLOCK 5 ISOFORM X1"/>
    <property type="match status" value="1"/>
</dbReference>
<comment type="similarity">
    <text evidence="10">Belongs to the DNA photolyase family.</text>
</comment>
<keyword evidence="12" id="KW-0456">Lyase</keyword>
<dbReference type="AlphaFoldDB" id="A0A2W5RS87"/>
<sequence>MPPILLAVDKTYPKGLMWFRRDLRAYDNAALYHALRSCRQVLCVFVFDTDILDPLPGQDVQPRTDGLRADRRVEFIRESVLALREKLEAMGGGLIVRHGRAEDEIPALAHALDVQAVFANRDDEPAALARDAQVFGGLANAGVSFQTFKDQSIFDRDEVLTQAGAPYTVFTPYKRAWLAKVDDFYLRAYPVERHADALAPAPESHRAAVPSLQALGFAPTNLGELELPPGTDGGATLFEGFFERIDRYHVARDYPAVRGPSYLGVHLRFGTLSIRELAGTAHRLALGGNQGAATWLGELIWRDFYFQVLAHRPDVAEGKSFRPEYDRIAWHHGKHADSLFGAWCAGRTGYPLVDAAMRQINETGYMHNRLRMVAASFLCKDLGLDWRRGEAYFAHHLNDFEFSSNNGGWQWASSSGCDAQPYFRIFNPVTQSERFDPEGKFIRRYVPELANLPDKLIHAPWLAAPLELEAAGVTLGESYPKPVVDHAEARERTLQRYAVVRSAAPTGKPAARKTLQKT</sequence>
<dbReference type="Proteomes" id="UP000249135">
    <property type="component" value="Unassembled WGS sequence"/>
</dbReference>
<dbReference type="SUPFAM" id="SSF52425">
    <property type="entry name" value="Cryptochrome/photolyase, N-terminal domain"/>
    <property type="match status" value="1"/>
</dbReference>
<evidence type="ECO:0000313" key="12">
    <source>
        <dbReference type="EMBL" id="PZQ73517.1"/>
    </source>
</evidence>
<comment type="cofactor">
    <cofactor evidence="8">
        <name>FAD</name>
        <dbReference type="ChEBI" id="CHEBI:57692"/>
    </cofactor>
    <text evidence="8">Binds 1 FAD per subunit.</text>
</comment>
<organism evidence="12 13">
    <name type="scientific">Variovorax paradoxus</name>
    <dbReference type="NCBI Taxonomy" id="34073"/>
    <lineage>
        <taxon>Bacteria</taxon>
        <taxon>Pseudomonadati</taxon>
        <taxon>Pseudomonadota</taxon>
        <taxon>Betaproteobacteria</taxon>
        <taxon>Burkholderiales</taxon>
        <taxon>Comamonadaceae</taxon>
        <taxon>Variovorax</taxon>
    </lineage>
</organism>
<dbReference type="InterPro" id="IPR018394">
    <property type="entry name" value="DNA_photolyase_1_CS_C"/>
</dbReference>
<dbReference type="FunFam" id="1.10.579.10:FF:000003">
    <property type="entry name" value="Deoxyribodipyrimidine photo-lyase"/>
    <property type="match status" value="1"/>
</dbReference>
<dbReference type="Gene3D" id="1.10.579.10">
    <property type="entry name" value="DNA Cyclobutane Dipyrimidine Photolyase, subunit A, domain 3"/>
    <property type="match status" value="1"/>
</dbReference>
<dbReference type="InterPro" id="IPR036155">
    <property type="entry name" value="Crypto/Photolyase_N_sf"/>
</dbReference>
<dbReference type="Gene3D" id="1.25.40.80">
    <property type="match status" value="1"/>
</dbReference>
<feature type="domain" description="Photolyase/cryptochrome alpha/beta" evidence="11">
    <location>
        <begin position="13"/>
        <end position="153"/>
    </location>
</feature>
<name>A0A2W5RS87_VARPD</name>